<reference evidence="2" key="1">
    <citation type="journal article" date="2019" name="Int. J. Syst. Evol. Microbiol.">
        <title>The Global Catalogue of Microorganisms (GCM) 10K type strain sequencing project: providing services to taxonomists for standard genome sequencing and annotation.</title>
        <authorList>
            <consortium name="The Broad Institute Genomics Platform"/>
            <consortium name="The Broad Institute Genome Sequencing Center for Infectious Disease"/>
            <person name="Wu L."/>
            <person name="Ma J."/>
        </authorList>
    </citation>
    <scope>NUCLEOTIDE SEQUENCE [LARGE SCALE GENOMIC DNA]</scope>
    <source>
        <strain evidence="2">JCM 14234</strain>
    </source>
</reference>
<organism evidence="1 2">
    <name type="scientific">Gordonia defluvii</name>
    <dbReference type="NCBI Taxonomy" id="283718"/>
    <lineage>
        <taxon>Bacteria</taxon>
        <taxon>Bacillati</taxon>
        <taxon>Actinomycetota</taxon>
        <taxon>Actinomycetes</taxon>
        <taxon>Mycobacteriales</taxon>
        <taxon>Gordoniaceae</taxon>
        <taxon>Gordonia</taxon>
    </lineage>
</organism>
<keyword evidence="2" id="KW-1185">Reference proteome</keyword>
<dbReference type="RefSeq" id="WP_290704906.1">
    <property type="nucleotide sequence ID" value="NZ_BAAAVS010000058.1"/>
</dbReference>
<proteinExistence type="predicted"/>
<dbReference type="PIRSF" id="PIRSF006910">
    <property type="entry name" value="NA_bind_Rv2694c_prd"/>
    <property type="match status" value="1"/>
</dbReference>
<evidence type="ECO:0000313" key="1">
    <source>
        <dbReference type="EMBL" id="GAA3047583.1"/>
    </source>
</evidence>
<dbReference type="Proteomes" id="UP001501035">
    <property type="component" value="Unassembled WGS sequence"/>
</dbReference>
<name>A0ABP6LN44_9ACTN</name>
<dbReference type="InterPro" id="IPR016499">
    <property type="entry name" value="NucleicA-bd_Rv2694c_prd"/>
</dbReference>
<dbReference type="EMBL" id="BAAAVS010000058">
    <property type="protein sequence ID" value="GAA3047583.1"/>
    <property type="molecule type" value="Genomic_DNA"/>
</dbReference>
<evidence type="ECO:0000313" key="2">
    <source>
        <dbReference type="Proteomes" id="UP001501035"/>
    </source>
</evidence>
<comment type="caution">
    <text evidence="1">The sequence shown here is derived from an EMBL/GenBank/DDBJ whole genome shotgun (WGS) entry which is preliminary data.</text>
</comment>
<dbReference type="CDD" id="cd04488">
    <property type="entry name" value="RecG_wedge_OBF"/>
    <property type="match status" value="1"/>
</dbReference>
<accession>A0ABP6LN44</accession>
<protein>
    <submittedName>
        <fullName evidence="1">OB-fold nucleic acid binding domain-containing protein</fullName>
    </submittedName>
</protein>
<sequence>MATAGYLRRMTRRLVEDLEVADAAEIADESRSQGARCASDCARGEEVRIFGELRSVQTCSKNAKAGVVAEFFDGTDTVTLKWLGRNRIPGIEPGRKLWVTGRIGEHDGVKVIFNPYYDLDGD</sequence>
<gene>
    <name evidence="1" type="ORF">GCM10010528_28530</name>
</gene>